<dbReference type="EMBL" id="CP026604">
    <property type="protein sequence ID" value="AWB66630.1"/>
    <property type="molecule type" value="Genomic_DNA"/>
</dbReference>
<dbReference type="InterPro" id="IPR001054">
    <property type="entry name" value="A/G_cyclase"/>
</dbReference>
<dbReference type="InterPro" id="IPR011990">
    <property type="entry name" value="TPR-like_helical_dom_sf"/>
</dbReference>
<dbReference type="KEGG" id="cate:C2869_09390"/>
<feature type="transmembrane region" description="Helical" evidence="7">
    <location>
        <begin position="358"/>
        <end position="376"/>
    </location>
</feature>
<evidence type="ECO:0000256" key="6">
    <source>
        <dbReference type="ARBA" id="ARBA00023136"/>
    </source>
</evidence>
<dbReference type="GO" id="GO:0006171">
    <property type="term" value="P:cAMP biosynthetic process"/>
    <property type="evidence" value="ECO:0007669"/>
    <property type="project" value="TreeGrafter"/>
</dbReference>
<dbReference type="Gene3D" id="3.30.70.1230">
    <property type="entry name" value="Nucleotide cyclase"/>
    <property type="match status" value="1"/>
</dbReference>
<dbReference type="GO" id="GO:0030313">
    <property type="term" value="C:cell envelope"/>
    <property type="evidence" value="ECO:0007669"/>
    <property type="project" value="UniProtKB-SubCell"/>
</dbReference>
<dbReference type="InterPro" id="IPR007890">
    <property type="entry name" value="CHASE2"/>
</dbReference>
<accession>A0A2S0VRC1</accession>
<keyword evidence="4 7" id="KW-0812">Transmembrane</keyword>
<evidence type="ECO:0000259" key="8">
    <source>
        <dbReference type="PROSITE" id="PS50125"/>
    </source>
</evidence>
<comment type="similarity">
    <text evidence="2">Belongs to the adenylyl cyclase class-3 family.</text>
</comment>
<dbReference type="Pfam" id="PF05226">
    <property type="entry name" value="CHASE2"/>
    <property type="match status" value="1"/>
</dbReference>
<dbReference type="SUPFAM" id="SSF55073">
    <property type="entry name" value="Nucleotide cyclase"/>
    <property type="match status" value="1"/>
</dbReference>
<evidence type="ECO:0000313" key="9">
    <source>
        <dbReference type="EMBL" id="AWB66630.1"/>
    </source>
</evidence>
<gene>
    <name evidence="9" type="ORF">C2869_09390</name>
</gene>
<dbReference type="PANTHER" id="PTHR43081:SF1">
    <property type="entry name" value="ADENYLATE CYCLASE, TERMINAL-DIFFERENTIATION SPECIFIC"/>
    <property type="match status" value="1"/>
</dbReference>
<dbReference type="Pfam" id="PF00211">
    <property type="entry name" value="Guanylate_cyc"/>
    <property type="match status" value="1"/>
</dbReference>
<evidence type="ECO:0000256" key="7">
    <source>
        <dbReference type="SAM" id="Phobius"/>
    </source>
</evidence>
<dbReference type="GO" id="GO:0004016">
    <property type="term" value="F:adenylate cyclase activity"/>
    <property type="evidence" value="ECO:0007669"/>
    <property type="project" value="UniProtKB-ARBA"/>
</dbReference>
<dbReference type="CDD" id="cd07302">
    <property type="entry name" value="CHD"/>
    <property type="match status" value="1"/>
</dbReference>
<keyword evidence="5 7" id="KW-1133">Transmembrane helix</keyword>
<dbReference type="InterPro" id="IPR029787">
    <property type="entry name" value="Nucleotide_cyclase"/>
</dbReference>
<dbReference type="PANTHER" id="PTHR43081">
    <property type="entry name" value="ADENYLATE CYCLASE, TERMINAL-DIFFERENTIATION SPECIFIC-RELATED"/>
    <property type="match status" value="1"/>
</dbReference>
<evidence type="ECO:0000256" key="2">
    <source>
        <dbReference type="ARBA" id="ARBA00005381"/>
    </source>
</evidence>
<proteinExistence type="inferred from homology"/>
<keyword evidence="6 7" id="KW-0472">Membrane</keyword>
<dbReference type="GO" id="GO:0035556">
    <property type="term" value="P:intracellular signal transduction"/>
    <property type="evidence" value="ECO:0007669"/>
    <property type="project" value="InterPro"/>
</dbReference>
<keyword evidence="10" id="KW-1185">Reference proteome</keyword>
<comment type="subcellular location">
    <subcellularLocation>
        <location evidence="1">Cell envelope</location>
    </subcellularLocation>
</comment>
<sequence>MFLPLRSKQQLKAIVALFTLVTLAETLVWQLANSFWTQLDHNLIDKYYQQALEDKKAPASSDQIVSVVITDATYRYIESNYLDRHQVALLQNYLYELGAQAVIYDIVFAFPSSPDADEALTEAFDYTANAYLPAGLAYDATSQAKQDYLRPHEIQLLPKLGFKPQFKDQTQAFIASAITTQKPEFANAAGGSGHISSFVDPDGIYRHLASFIKVADYYVPTISLSVFLDAMEIEKDSIQVELGKHIKIPAGDSFLEQDMLVPIDNNGLIYIPFSNQWQNDFPKIEMHKVLELFNDMEAQEQLMEIFAGKYVFVGDISTGISDLGSTTVDHEIPLLALHTAMLNGFLTNTFFTKQDNNLTYLIILSLLILTALFACIKNSAYLYGFYVSSLIGLVYWGYQSFTAFTLIPITTIAISYTLLFAGLVLLTNLLLAKDQRFIKQAFAKYLPQKVVDQLLLSPDSLRLSGEERVVSILFSDLKGFTSISEQMPPAELVELLNEYLTEMTDIVLEEGGIIDKYLGDAIMAEFGVPVSHEQHAEQAVKTALRMQQRLAELREEWRAQGKAELYARVGVNTGKVIVGNMGSSRVFDYTAIGDDVNLASRLEGANKIYDTEIMISESTNRLLPQDKFHTRMLDMIKVKGKTQPVKVFEVLAQAEHQLPQAIQNYHLLYQQAFGAYLSRNFEQAQDFLQQALTNKPNDLAAQSLLSRIEDLKNTDLPADWDGSIQLEQK</sequence>
<dbReference type="SUPFAM" id="SSF48452">
    <property type="entry name" value="TPR-like"/>
    <property type="match status" value="1"/>
</dbReference>
<dbReference type="RefSeq" id="WP_108602690.1">
    <property type="nucleotide sequence ID" value="NZ_CP026604.1"/>
</dbReference>
<evidence type="ECO:0000256" key="1">
    <source>
        <dbReference type="ARBA" id="ARBA00004196"/>
    </source>
</evidence>
<feature type="domain" description="Guanylate cyclase" evidence="8">
    <location>
        <begin position="471"/>
        <end position="603"/>
    </location>
</feature>
<evidence type="ECO:0000256" key="3">
    <source>
        <dbReference type="ARBA" id="ARBA00022475"/>
    </source>
</evidence>
<feature type="transmembrane region" description="Helical" evidence="7">
    <location>
        <begin position="381"/>
        <end position="398"/>
    </location>
</feature>
<dbReference type="AlphaFoldDB" id="A0A2S0VRC1"/>
<reference evidence="9 10" key="1">
    <citation type="submission" date="2018-01" db="EMBL/GenBank/DDBJ databases">
        <title>Genome sequence of a Cantenovulum-like bacteria.</title>
        <authorList>
            <person name="Tan W.R."/>
            <person name="Lau N.-S."/>
            <person name="Go F."/>
            <person name="Amirul A.-A.A."/>
        </authorList>
    </citation>
    <scope>NUCLEOTIDE SEQUENCE [LARGE SCALE GENOMIC DNA]</scope>
    <source>
        <strain evidence="9 10">CCB-QB4</strain>
    </source>
</reference>
<dbReference type="SMART" id="SM01080">
    <property type="entry name" value="CHASE2"/>
    <property type="match status" value="1"/>
</dbReference>
<evidence type="ECO:0000256" key="5">
    <source>
        <dbReference type="ARBA" id="ARBA00022989"/>
    </source>
</evidence>
<dbReference type="PROSITE" id="PS50125">
    <property type="entry name" value="GUANYLATE_CYCLASE_2"/>
    <property type="match status" value="1"/>
</dbReference>
<dbReference type="InterPro" id="IPR050697">
    <property type="entry name" value="Adenylyl/Guanylyl_Cyclase_3/4"/>
</dbReference>
<feature type="transmembrane region" description="Helical" evidence="7">
    <location>
        <begin position="404"/>
        <end position="431"/>
    </location>
</feature>
<evidence type="ECO:0000313" key="10">
    <source>
        <dbReference type="Proteomes" id="UP000244441"/>
    </source>
</evidence>
<keyword evidence="3" id="KW-1003">Cell membrane</keyword>
<dbReference type="OrthoDB" id="9806704at2"/>
<evidence type="ECO:0000256" key="4">
    <source>
        <dbReference type="ARBA" id="ARBA00022692"/>
    </source>
</evidence>
<dbReference type="SMART" id="SM00044">
    <property type="entry name" value="CYCc"/>
    <property type="match status" value="1"/>
</dbReference>
<dbReference type="Proteomes" id="UP000244441">
    <property type="component" value="Chromosome"/>
</dbReference>
<protein>
    <recommendedName>
        <fullName evidence="8">Guanylate cyclase domain-containing protein</fullName>
    </recommendedName>
</protein>
<name>A0A2S0VRC1_9ALTE</name>
<dbReference type="FunFam" id="3.30.70.1230:FF:000016">
    <property type="entry name" value="Adenylate/guanylate cyclase domain-containing protein"/>
    <property type="match status" value="1"/>
</dbReference>
<organism evidence="9 10">
    <name type="scientific">Saccharobesus litoralis</name>
    <dbReference type="NCBI Taxonomy" id="2172099"/>
    <lineage>
        <taxon>Bacteria</taxon>
        <taxon>Pseudomonadati</taxon>
        <taxon>Pseudomonadota</taxon>
        <taxon>Gammaproteobacteria</taxon>
        <taxon>Alteromonadales</taxon>
        <taxon>Alteromonadaceae</taxon>
        <taxon>Saccharobesus</taxon>
    </lineage>
</organism>